<evidence type="ECO:0000313" key="2">
    <source>
        <dbReference type="Proteomes" id="UP000054485"/>
    </source>
</evidence>
<dbReference type="Proteomes" id="UP000054485">
    <property type="component" value="Unassembled WGS sequence"/>
</dbReference>
<evidence type="ECO:0000313" key="1">
    <source>
        <dbReference type="EMBL" id="KIK42492.1"/>
    </source>
</evidence>
<dbReference type="HOGENOM" id="CLU_2352415_0_0_1"/>
<name>A0A0D0B807_9AGAM</name>
<reference evidence="2" key="2">
    <citation type="submission" date="2015-01" db="EMBL/GenBank/DDBJ databases">
        <title>Evolutionary Origins and Diversification of the Mycorrhizal Mutualists.</title>
        <authorList>
            <consortium name="DOE Joint Genome Institute"/>
            <consortium name="Mycorrhizal Genomics Consortium"/>
            <person name="Kohler A."/>
            <person name="Kuo A."/>
            <person name="Nagy L.G."/>
            <person name="Floudas D."/>
            <person name="Copeland A."/>
            <person name="Barry K.W."/>
            <person name="Cichocki N."/>
            <person name="Veneault-Fourrey C."/>
            <person name="LaButti K."/>
            <person name="Lindquist E.A."/>
            <person name="Lipzen A."/>
            <person name="Lundell T."/>
            <person name="Morin E."/>
            <person name="Murat C."/>
            <person name="Riley R."/>
            <person name="Ohm R."/>
            <person name="Sun H."/>
            <person name="Tunlid A."/>
            <person name="Henrissat B."/>
            <person name="Grigoriev I.V."/>
            <person name="Hibbett D.S."/>
            <person name="Martin F."/>
        </authorList>
    </citation>
    <scope>NUCLEOTIDE SEQUENCE [LARGE SCALE GENOMIC DNA]</scope>
    <source>
        <strain evidence="2">UH-Slu-Lm8-n1</strain>
    </source>
</reference>
<gene>
    <name evidence="1" type="ORF">CY34DRAFT_30570</name>
</gene>
<dbReference type="AlphaFoldDB" id="A0A0D0B807"/>
<reference evidence="1 2" key="1">
    <citation type="submission" date="2014-04" db="EMBL/GenBank/DDBJ databases">
        <authorList>
            <consortium name="DOE Joint Genome Institute"/>
            <person name="Kuo A."/>
            <person name="Ruytinx J."/>
            <person name="Rineau F."/>
            <person name="Colpaert J."/>
            <person name="Kohler A."/>
            <person name="Nagy L.G."/>
            <person name="Floudas D."/>
            <person name="Copeland A."/>
            <person name="Barry K.W."/>
            <person name="Cichocki N."/>
            <person name="Veneault-Fourrey C."/>
            <person name="LaButti K."/>
            <person name="Lindquist E.A."/>
            <person name="Lipzen A."/>
            <person name="Lundell T."/>
            <person name="Morin E."/>
            <person name="Murat C."/>
            <person name="Sun H."/>
            <person name="Tunlid A."/>
            <person name="Henrissat B."/>
            <person name="Grigoriev I.V."/>
            <person name="Hibbett D.S."/>
            <person name="Martin F."/>
            <person name="Nordberg H.P."/>
            <person name="Cantor M.N."/>
            <person name="Hua S.X."/>
        </authorList>
    </citation>
    <scope>NUCLEOTIDE SEQUENCE [LARGE SCALE GENOMIC DNA]</scope>
    <source>
        <strain evidence="1 2">UH-Slu-Lm8-n1</strain>
    </source>
</reference>
<proteinExistence type="predicted"/>
<dbReference type="EMBL" id="KN835237">
    <property type="protein sequence ID" value="KIK42492.1"/>
    <property type="molecule type" value="Genomic_DNA"/>
</dbReference>
<protein>
    <submittedName>
        <fullName evidence="1">Unplaced genomic scaffold CY34scaffold_106, whole genome shotgun sequence</fullName>
    </submittedName>
</protein>
<feature type="non-terminal residue" evidence="1">
    <location>
        <position position="97"/>
    </location>
</feature>
<organism evidence="1 2">
    <name type="scientific">Suillus luteus UH-Slu-Lm8-n1</name>
    <dbReference type="NCBI Taxonomy" id="930992"/>
    <lineage>
        <taxon>Eukaryota</taxon>
        <taxon>Fungi</taxon>
        <taxon>Dikarya</taxon>
        <taxon>Basidiomycota</taxon>
        <taxon>Agaricomycotina</taxon>
        <taxon>Agaricomycetes</taxon>
        <taxon>Agaricomycetidae</taxon>
        <taxon>Boletales</taxon>
        <taxon>Suillineae</taxon>
        <taxon>Suillaceae</taxon>
        <taxon>Suillus</taxon>
    </lineage>
</organism>
<dbReference type="OrthoDB" id="3261222at2759"/>
<keyword evidence="2" id="KW-1185">Reference proteome</keyword>
<feature type="non-terminal residue" evidence="1">
    <location>
        <position position="1"/>
    </location>
</feature>
<dbReference type="InParanoid" id="A0A0D0B807"/>
<accession>A0A0D0B807</accession>
<sequence length="97" mass="10795">LYNSVILPKMLYTTNVWGSELVTKGRGKQGGRKACSFTSLMTRTQRMVTLIITGGFRSSATDLLDCHANILPFQQALCKMCHHTTLRLSTLPESHPL</sequence>